<dbReference type="SUPFAM" id="SSF53756">
    <property type="entry name" value="UDP-Glycosyltransferase/glycogen phosphorylase"/>
    <property type="match status" value="1"/>
</dbReference>
<dbReference type="OrthoDB" id="9790710at2"/>
<dbReference type="GO" id="GO:0009103">
    <property type="term" value="P:lipopolysaccharide biosynthetic process"/>
    <property type="evidence" value="ECO:0007669"/>
    <property type="project" value="TreeGrafter"/>
</dbReference>
<gene>
    <name evidence="4" type="ORF">SAMN04488095_2653</name>
</gene>
<sequence>MKRIVINGKFLGEPLNGVHRTAAHYASLLMDRAAGVADVRLVAPRDVPVDPAFPTLAPEVCPGRFGVRQGWEMLTLPGLARGALLVNFCNLAPLLHGNSVVMIHDAQTFLHPEDYSGRQASGYRALSPWIGRRARRILTVSGFSRRSLADHGIGTRDKIDVVHNGTDHILDTPADAGTLARYGLDGKRYVLSLGSTKGYKNIRRVFAAMSDPALADVRLVVAGGAPEAAYRAKGWTPPEGTIFTGFVSDGELRALYEGAAVFAFPSLTEGFGLPPVEAMHCGCPVVAARAGAMPEVCGAAAELVDPENTDDWVRAIRHLLGDPDAHGQLVAQGRSRAAELGWQAAGDRLWSVIAPLL</sequence>
<reference evidence="4 5" key="1">
    <citation type="submission" date="2016-10" db="EMBL/GenBank/DDBJ databases">
        <authorList>
            <person name="de Groot N.N."/>
        </authorList>
    </citation>
    <scope>NUCLEOTIDE SEQUENCE [LARGE SCALE GENOMIC DNA]</scope>
    <source>
        <strain evidence="4 5">DSM 19073</strain>
    </source>
</reference>
<dbReference type="AlphaFoldDB" id="A0A1I3QV85"/>
<keyword evidence="1 4" id="KW-0808">Transferase</keyword>
<keyword evidence="5" id="KW-1185">Reference proteome</keyword>
<evidence type="ECO:0000259" key="2">
    <source>
        <dbReference type="Pfam" id="PF00534"/>
    </source>
</evidence>
<dbReference type="Proteomes" id="UP000199110">
    <property type="component" value="Unassembled WGS sequence"/>
</dbReference>
<dbReference type="Pfam" id="PF00534">
    <property type="entry name" value="Glycos_transf_1"/>
    <property type="match status" value="1"/>
</dbReference>
<evidence type="ECO:0000256" key="1">
    <source>
        <dbReference type="ARBA" id="ARBA00022679"/>
    </source>
</evidence>
<dbReference type="Pfam" id="PF13439">
    <property type="entry name" value="Glyco_transf_4"/>
    <property type="match status" value="1"/>
</dbReference>
<feature type="domain" description="Glycosyltransferase subfamily 4-like N-terminal" evidence="3">
    <location>
        <begin position="94"/>
        <end position="167"/>
    </location>
</feature>
<evidence type="ECO:0000313" key="5">
    <source>
        <dbReference type="Proteomes" id="UP000199110"/>
    </source>
</evidence>
<organism evidence="4 5">
    <name type="scientific">Jannaschia pohangensis</name>
    <dbReference type="NCBI Taxonomy" id="390807"/>
    <lineage>
        <taxon>Bacteria</taxon>
        <taxon>Pseudomonadati</taxon>
        <taxon>Pseudomonadota</taxon>
        <taxon>Alphaproteobacteria</taxon>
        <taxon>Rhodobacterales</taxon>
        <taxon>Roseobacteraceae</taxon>
        <taxon>Jannaschia</taxon>
    </lineage>
</organism>
<protein>
    <submittedName>
        <fullName evidence="4">Glycosyltransferase involved in cell wall bisynthesis</fullName>
    </submittedName>
</protein>
<dbReference type="CDD" id="cd03809">
    <property type="entry name" value="GT4_MtfB-like"/>
    <property type="match status" value="1"/>
</dbReference>
<evidence type="ECO:0000259" key="3">
    <source>
        <dbReference type="Pfam" id="PF13439"/>
    </source>
</evidence>
<evidence type="ECO:0000313" key="4">
    <source>
        <dbReference type="EMBL" id="SFJ37016.1"/>
    </source>
</evidence>
<dbReference type="RefSeq" id="WP_092781502.1">
    <property type="nucleotide sequence ID" value="NZ_FORA01000003.1"/>
</dbReference>
<dbReference type="PANTHER" id="PTHR46401:SF2">
    <property type="entry name" value="GLYCOSYLTRANSFERASE WBBK-RELATED"/>
    <property type="match status" value="1"/>
</dbReference>
<dbReference type="InterPro" id="IPR001296">
    <property type="entry name" value="Glyco_trans_1"/>
</dbReference>
<name>A0A1I3QV85_9RHOB</name>
<dbReference type="Gene3D" id="3.40.50.2000">
    <property type="entry name" value="Glycogen Phosphorylase B"/>
    <property type="match status" value="2"/>
</dbReference>
<dbReference type="PANTHER" id="PTHR46401">
    <property type="entry name" value="GLYCOSYLTRANSFERASE WBBK-RELATED"/>
    <property type="match status" value="1"/>
</dbReference>
<feature type="domain" description="Glycosyl transferase family 1" evidence="2">
    <location>
        <begin position="185"/>
        <end position="335"/>
    </location>
</feature>
<proteinExistence type="predicted"/>
<dbReference type="STRING" id="390807.SAMN04488095_2653"/>
<accession>A0A1I3QV85</accession>
<dbReference type="InterPro" id="IPR028098">
    <property type="entry name" value="Glyco_trans_4-like_N"/>
</dbReference>
<dbReference type="GO" id="GO:0016757">
    <property type="term" value="F:glycosyltransferase activity"/>
    <property type="evidence" value="ECO:0007669"/>
    <property type="project" value="InterPro"/>
</dbReference>
<dbReference type="EMBL" id="FORA01000003">
    <property type="protein sequence ID" value="SFJ37016.1"/>
    <property type="molecule type" value="Genomic_DNA"/>
</dbReference>